<organism evidence="1 2">
    <name type="scientific">Paenarthrobacter aurescens</name>
    <name type="common">Arthrobacter aurescens</name>
    <dbReference type="NCBI Taxonomy" id="43663"/>
    <lineage>
        <taxon>Bacteria</taxon>
        <taxon>Bacillati</taxon>
        <taxon>Actinomycetota</taxon>
        <taxon>Actinomycetes</taxon>
        <taxon>Micrococcales</taxon>
        <taxon>Micrococcaceae</taxon>
        <taxon>Paenarthrobacter</taxon>
    </lineage>
</organism>
<dbReference type="AlphaFoldDB" id="A0A4Y3N8V7"/>
<reference evidence="1 2" key="1">
    <citation type="submission" date="2019-06" db="EMBL/GenBank/DDBJ databases">
        <title>Whole genome shotgun sequence of Paenarthrobacter aurescens NBRC 12136.</title>
        <authorList>
            <person name="Hosoyama A."/>
            <person name="Uohara A."/>
            <person name="Ohji S."/>
            <person name="Ichikawa N."/>
        </authorList>
    </citation>
    <scope>NUCLEOTIDE SEQUENCE [LARGE SCALE GENOMIC DNA]</scope>
    <source>
        <strain evidence="1 2">NBRC 12136</strain>
    </source>
</reference>
<sequence>MFAVADAEVNIVEKFAVPVAVGNAGKVQVVSQEESSQVRSEWQKAMWVLGMQPMGRGCAQDFMAPA</sequence>
<proteinExistence type="predicted"/>
<evidence type="ECO:0000313" key="1">
    <source>
        <dbReference type="EMBL" id="GEB17693.1"/>
    </source>
</evidence>
<accession>A0A4Y3N8V7</accession>
<name>A0A4Y3N8V7_PAEAU</name>
<dbReference type="EMBL" id="BJMD01000002">
    <property type="protein sequence ID" value="GEB17693.1"/>
    <property type="molecule type" value="Genomic_DNA"/>
</dbReference>
<dbReference type="Proteomes" id="UP000317715">
    <property type="component" value="Unassembled WGS sequence"/>
</dbReference>
<evidence type="ECO:0000313" key="2">
    <source>
        <dbReference type="Proteomes" id="UP000317715"/>
    </source>
</evidence>
<comment type="caution">
    <text evidence="1">The sequence shown here is derived from an EMBL/GenBank/DDBJ whole genome shotgun (WGS) entry which is preliminary data.</text>
</comment>
<gene>
    <name evidence="1" type="ORF">AAU01_04480</name>
</gene>
<protein>
    <submittedName>
        <fullName evidence="1">Uncharacterized protein</fullName>
    </submittedName>
</protein>
<keyword evidence="2" id="KW-1185">Reference proteome</keyword>